<dbReference type="SMART" id="SM00116">
    <property type="entry name" value="CBS"/>
    <property type="match status" value="2"/>
</dbReference>
<dbReference type="RefSeq" id="WP_169095635.1">
    <property type="nucleotide sequence ID" value="NZ_JABBVZ010000001.1"/>
</dbReference>
<dbReference type="AlphaFoldDB" id="A0A7Y0Q271"/>
<dbReference type="InterPro" id="IPR051257">
    <property type="entry name" value="Diverse_CBS-Domain"/>
</dbReference>
<dbReference type="CDD" id="cd04622">
    <property type="entry name" value="CBS_pair_HRP1_like"/>
    <property type="match status" value="1"/>
</dbReference>
<dbReference type="Proteomes" id="UP000533476">
    <property type="component" value="Unassembled WGS sequence"/>
</dbReference>
<comment type="caution">
    <text evidence="4">The sequence shown here is derived from an EMBL/GenBank/DDBJ whole genome shotgun (WGS) entry which is preliminary data.</text>
</comment>
<protein>
    <submittedName>
        <fullName evidence="4">CBS domain-containing protein</fullName>
    </submittedName>
</protein>
<reference evidence="4 5" key="1">
    <citation type="submission" date="2020-04" db="EMBL/GenBank/DDBJ databases">
        <authorList>
            <person name="Zhang R."/>
            <person name="Schippers A."/>
        </authorList>
    </citation>
    <scope>NUCLEOTIDE SEQUENCE [LARGE SCALE GENOMIC DNA]</scope>
    <source>
        <strain evidence="4 5">DSM 109850</strain>
    </source>
</reference>
<feature type="domain" description="CBS" evidence="3">
    <location>
        <begin position="71"/>
        <end position="130"/>
    </location>
</feature>
<feature type="domain" description="CBS" evidence="3">
    <location>
        <begin position="7"/>
        <end position="65"/>
    </location>
</feature>
<sequence>MNVQEIMSKDVKTVTSSDPIKKAAEIMKQVDCGSVPVVDQGKVIAMVTDRDIVVRAVAGGKGPDTPVKECMSQTVVTVSPETDARKAANTMADNQVRRLPVVQNGQLVGILAIADLARKNIYVSESGHALSDISEPNRQSNAVQH</sequence>
<keyword evidence="1 2" id="KW-0129">CBS domain</keyword>
<evidence type="ECO:0000313" key="5">
    <source>
        <dbReference type="Proteomes" id="UP000533476"/>
    </source>
</evidence>
<keyword evidence="5" id="KW-1185">Reference proteome</keyword>
<proteinExistence type="predicted"/>
<evidence type="ECO:0000256" key="1">
    <source>
        <dbReference type="ARBA" id="ARBA00023122"/>
    </source>
</evidence>
<dbReference type="PANTHER" id="PTHR43080">
    <property type="entry name" value="CBS DOMAIN-CONTAINING PROTEIN CBSX3, MITOCHONDRIAL"/>
    <property type="match status" value="1"/>
</dbReference>
<name>A0A7Y0Q271_9FIRM</name>
<evidence type="ECO:0000313" key="4">
    <source>
        <dbReference type="EMBL" id="NMP20869.1"/>
    </source>
</evidence>
<dbReference type="SUPFAM" id="SSF54631">
    <property type="entry name" value="CBS-domain pair"/>
    <property type="match status" value="1"/>
</dbReference>
<dbReference type="PANTHER" id="PTHR43080:SF2">
    <property type="entry name" value="CBS DOMAIN-CONTAINING PROTEIN"/>
    <property type="match status" value="1"/>
</dbReference>
<evidence type="ECO:0000256" key="2">
    <source>
        <dbReference type="PROSITE-ProRule" id="PRU00703"/>
    </source>
</evidence>
<organism evidence="4 5">
    <name type="scientific">Sulfobacillus harzensis</name>
    <dbReference type="NCBI Taxonomy" id="2729629"/>
    <lineage>
        <taxon>Bacteria</taxon>
        <taxon>Bacillati</taxon>
        <taxon>Bacillota</taxon>
        <taxon>Clostridia</taxon>
        <taxon>Eubacteriales</taxon>
        <taxon>Clostridiales Family XVII. Incertae Sedis</taxon>
        <taxon>Sulfobacillus</taxon>
    </lineage>
</organism>
<dbReference type="InterPro" id="IPR000644">
    <property type="entry name" value="CBS_dom"/>
</dbReference>
<dbReference type="EMBL" id="JABBVZ010000001">
    <property type="protein sequence ID" value="NMP20869.1"/>
    <property type="molecule type" value="Genomic_DNA"/>
</dbReference>
<dbReference type="InterPro" id="IPR046342">
    <property type="entry name" value="CBS_dom_sf"/>
</dbReference>
<dbReference type="PROSITE" id="PS51371">
    <property type="entry name" value="CBS"/>
    <property type="match status" value="2"/>
</dbReference>
<evidence type="ECO:0000259" key="3">
    <source>
        <dbReference type="PROSITE" id="PS51371"/>
    </source>
</evidence>
<gene>
    <name evidence="4" type="ORF">HIJ39_00655</name>
</gene>
<dbReference type="Gene3D" id="3.10.580.10">
    <property type="entry name" value="CBS-domain"/>
    <property type="match status" value="1"/>
</dbReference>
<dbReference type="Pfam" id="PF00571">
    <property type="entry name" value="CBS"/>
    <property type="match status" value="2"/>
</dbReference>
<accession>A0A7Y0Q271</accession>